<dbReference type="PANTHER" id="PTHR31181:SF67">
    <property type="entry name" value="PROLAMIN-LIKE PROTEIN (DUF1278)"/>
    <property type="match status" value="1"/>
</dbReference>
<dbReference type="InterPro" id="IPR008502">
    <property type="entry name" value="Prolamin-like"/>
</dbReference>
<keyword evidence="4" id="KW-1185">Reference proteome</keyword>
<organism evidence="3 4">
    <name type="scientific">Rhododendron simsii</name>
    <name type="common">Sims's rhododendron</name>
    <dbReference type="NCBI Taxonomy" id="118357"/>
    <lineage>
        <taxon>Eukaryota</taxon>
        <taxon>Viridiplantae</taxon>
        <taxon>Streptophyta</taxon>
        <taxon>Embryophyta</taxon>
        <taxon>Tracheophyta</taxon>
        <taxon>Spermatophyta</taxon>
        <taxon>Magnoliopsida</taxon>
        <taxon>eudicotyledons</taxon>
        <taxon>Gunneridae</taxon>
        <taxon>Pentapetalae</taxon>
        <taxon>asterids</taxon>
        <taxon>Ericales</taxon>
        <taxon>Ericaceae</taxon>
        <taxon>Ericoideae</taxon>
        <taxon>Rhodoreae</taxon>
        <taxon>Rhododendron</taxon>
    </lineage>
</organism>
<accession>A0A834HGI9</accession>
<dbReference type="GO" id="GO:0080155">
    <property type="term" value="P:regulation of double fertilization forming a zygote and endosperm"/>
    <property type="evidence" value="ECO:0007669"/>
    <property type="project" value="TreeGrafter"/>
</dbReference>
<dbReference type="PANTHER" id="PTHR31181">
    <property type="entry name" value="EGG CELL-SECRETED PROTEIN 1.4"/>
    <property type="match status" value="1"/>
</dbReference>
<dbReference type="OrthoDB" id="1887119at2759"/>
<gene>
    <name evidence="3" type="ORF">RHSIM_Rhsim01G0055000</name>
</gene>
<evidence type="ECO:0000313" key="4">
    <source>
        <dbReference type="Proteomes" id="UP000626092"/>
    </source>
</evidence>
<dbReference type="GO" id="GO:0009567">
    <property type="term" value="P:double fertilization forming a zygote and endosperm"/>
    <property type="evidence" value="ECO:0007669"/>
    <property type="project" value="TreeGrafter"/>
</dbReference>
<dbReference type="AlphaFoldDB" id="A0A834HGI9"/>
<dbReference type="GO" id="GO:0031982">
    <property type="term" value="C:vesicle"/>
    <property type="evidence" value="ECO:0007669"/>
    <property type="project" value="TreeGrafter"/>
</dbReference>
<dbReference type="GO" id="GO:0005576">
    <property type="term" value="C:extracellular region"/>
    <property type="evidence" value="ECO:0007669"/>
    <property type="project" value="TreeGrafter"/>
</dbReference>
<protein>
    <recommendedName>
        <fullName evidence="2">Prolamin-like domain-containing protein</fullName>
    </recommendedName>
</protein>
<proteinExistence type="predicted"/>
<evidence type="ECO:0000259" key="2">
    <source>
        <dbReference type="Pfam" id="PF05617"/>
    </source>
</evidence>
<comment type="caution">
    <text evidence="3">The sequence shown here is derived from an EMBL/GenBank/DDBJ whole genome shotgun (WGS) entry which is preliminary data.</text>
</comment>
<evidence type="ECO:0000256" key="1">
    <source>
        <dbReference type="ARBA" id="ARBA00022729"/>
    </source>
</evidence>
<name>A0A834HGI9_RHOSS</name>
<reference evidence="3" key="1">
    <citation type="submission" date="2019-11" db="EMBL/GenBank/DDBJ databases">
        <authorList>
            <person name="Liu Y."/>
            <person name="Hou J."/>
            <person name="Li T.-Q."/>
            <person name="Guan C.-H."/>
            <person name="Wu X."/>
            <person name="Wu H.-Z."/>
            <person name="Ling F."/>
            <person name="Zhang R."/>
            <person name="Shi X.-G."/>
            <person name="Ren J.-P."/>
            <person name="Chen E.-F."/>
            <person name="Sun J.-M."/>
        </authorList>
    </citation>
    <scope>NUCLEOTIDE SEQUENCE</scope>
    <source>
        <strain evidence="3">Adult_tree_wgs_1</strain>
        <tissue evidence="3">Leaves</tissue>
    </source>
</reference>
<keyword evidence="1" id="KW-0732">Signal</keyword>
<dbReference type="Pfam" id="PF05617">
    <property type="entry name" value="Prolamin_like"/>
    <property type="match status" value="1"/>
</dbReference>
<dbReference type="Proteomes" id="UP000626092">
    <property type="component" value="Unassembled WGS sequence"/>
</dbReference>
<sequence length="112" mass="12208">MMITAAILAPPGLAMLVPGFRNVPGPGLLPQSDEDIMDCWASVIKSHGCITQMYESLCKNKFDNIGPACCRAITSIKHTCWPRMFPFHPKFPPLVKGYCANYFGFGKPGTSG</sequence>
<feature type="domain" description="Prolamin-like" evidence="2">
    <location>
        <begin position="38"/>
        <end position="99"/>
    </location>
</feature>
<dbReference type="EMBL" id="WJXA01000001">
    <property type="protein sequence ID" value="KAF7152030.1"/>
    <property type="molecule type" value="Genomic_DNA"/>
</dbReference>
<evidence type="ECO:0000313" key="3">
    <source>
        <dbReference type="EMBL" id="KAF7152030.1"/>
    </source>
</evidence>
<dbReference type="GO" id="GO:2000008">
    <property type="term" value="P:regulation of protein localization to cell surface"/>
    <property type="evidence" value="ECO:0007669"/>
    <property type="project" value="TreeGrafter"/>
</dbReference>